<accession>A0A7S1B9H2</accession>
<evidence type="ECO:0000256" key="1">
    <source>
        <dbReference type="SAM" id="Phobius"/>
    </source>
</evidence>
<organism evidence="2">
    <name type="scientific">Corethron hystrix</name>
    <dbReference type="NCBI Taxonomy" id="216773"/>
    <lineage>
        <taxon>Eukaryota</taxon>
        <taxon>Sar</taxon>
        <taxon>Stramenopiles</taxon>
        <taxon>Ochrophyta</taxon>
        <taxon>Bacillariophyta</taxon>
        <taxon>Coscinodiscophyceae</taxon>
        <taxon>Corethrophycidae</taxon>
        <taxon>Corethrales</taxon>
        <taxon>Corethraceae</taxon>
        <taxon>Corethron</taxon>
    </lineage>
</organism>
<keyword evidence="1" id="KW-0472">Membrane</keyword>
<reference evidence="2" key="1">
    <citation type="submission" date="2021-01" db="EMBL/GenBank/DDBJ databases">
        <authorList>
            <person name="Corre E."/>
            <person name="Pelletier E."/>
            <person name="Niang G."/>
            <person name="Scheremetjew M."/>
            <person name="Finn R."/>
            <person name="Kale V."/>
            <person name="Holt S."/>
            <person name="Cochrane G."/>
            <person name="Meng A."/>
            <person name="Brown T."/>
            <person name="Cohen L."/>
        </authorList>
    </citation>
    <scope>NUCLEOTIDE SEQUENCE</scope>
    <source>
        <strain evidence="2">308</strain>
    </source>
</reference>
<keyword evidence="1" id="KW-1133">Transmembrane helix</keyword>
<feature type="transmembrane region" description="Helical" evidence="1">
    <location>
        <begin position="51"/>
        <end position="72"/>
    </location>
</feature>
<proteinExistence type="predicted"/>
<protein>
    <submittedName>
        <fullName evidence="2">Uncharacterized protein</fullName>
    </submittedName>
</protein>
<feature type="transmembrane region" description="Helical" evidence="1">
    <location>
        <begin position="12"/>
        <end position="31"/>
    </location>
</feature>
<gene>
    <name evidence="2" type="ORF">CHYS00102_LOCUS5656</name>
</gene>
<sequence>MRLDLIPCLLGMLPVALFVVPTLLAGTYLYLSNLTGEDGSELYPSVDTLSSVFLLGSGVIQFAMFIYAAAYIELTLRERRTEIASIPIDEEARRRVESEEEFERTYADVSRWEYLPHWVQCCLVSTLLAMTASC</sequence>
<dbReference type="EMBL" id="HBFR01007821">
    <property type="protein sequence ID" value="CAD8878472.1"/>
    <property type="molecule type" value="Transcribed_RNA"/>
</dbReference>
<keyword evidence="1" id="KW-0812">Transmembrane</keyword>
<dbReference type="AlphaFoldDB" id="A0A7S1B9H2"/>
<evidence type="ECO:0000313" key="2">
    <source>
        <dbReference type="EMBL" id="CAD8878472.1"/>
    </source>
</evidence>
<name>A0A7S1B9H2_9STRA</name>